<evidence type="ECO:0000313" key="1">
    <source>
        <dbReference type="EMBL" id="CAH2301066.1"/>
    </source>
</evidence>
<proteinExistence type="predicted"/>
<reference evidence="1" key="1">
    <citation type="submission" date="2022-03" db="EMBL/GenBank/DDBJ databases">
        <authorList>
            <person name="Alioto T."/>
            <person name="Alioto T."/>
            <person name="Gomez Garrido J."/>
        </authorList>
    </citation>
    <scope>NUCLEOTIDE SEQUENCE</scope>
</reference>
<gene>
    <name evidence="1" type="ORF">PECUL_23A005557</name>
</gene>
<keyword evidence="2" id="KW-1185">Reference proteome</keyword>
<accession>A0AAD1SIA8</accession>
<feature type="non-terminal residue" evidence="1">
    <location>
        <position position="281"/>
    </location>
</feature>
<organism evidence="1 2">
    <name type="scientific">Pelobates cultripes</name>
    <name type="common">Western spadefoot toad</name>
    <dbReference type="NCBI Taxonomy" id="61616"/>
    <lineage>
        <taxon>Eukaryota</taxon>
        <taxon>Metazoa</taxon>
        <taxon>Chordata</taxon>
        <taxon>Craniata</taxon>
        <taxon>Vertebrata</taxon>
        <taxon>Euteleostomi</taxon>
        <taxon>Amphibia</taxon>
        <taxon>Batrachia</taxon>
        <taxon>Anura</taxon>
        <taxon>Pelobatoidea</taxon>
        <taxon>Pelobatidae</taxon>
        <taxon>Pelobates</taxon>
    </lineage>
</organism>
<evidence type="ECO:0000313" key="2">
    <source>
        <dbReference type="Proteomes" id="UP001295444"/>
    </source>
</evidence>
<dbReference type="Proteomes" id="UP001295444">
    <property type="component" value="Chromosome 06"/>
</dbReference>
<protein>
    <submittedName>
        <fullName evidence="1">Uncharacterized protein</fullName>
    </submittedName>
</protein>
<name>A0AAD1SIA8_PELCU</name>
<sequence length="281" mass="32903">ILTNDKLCPFKQLQAKHNIPDSLCFSYLQIQSWLRKQKPPPALEPLTPPQQERHLSILEALCTQGKPPSKPVSFLYHDIIHKLNSAKPKFTLVWELDFQQELDEQQWSKIFKANRKLTLCTTHIEVSRKVLYQWHLVPTSLQRFNPHKSDLCWRCQAYPGMVYHVWWTCAKIIPFWTQISNLIRDITQIDLPMQPERYLLHLLPLGIPKSAQYLMYHVLISALQAISKNWLSSHPLTLASCIKAIETTRKYKIMARKAGPQAHLGETAWNSWNIFYSRVEK</sequence>
<dbReference type="AlphaFoldDB" id="A0AAD1SIA8"/>
<feature type="non-terminal residue" evidence="1">
    <location>
        <position position="1"/>
    </location>
</feature>
<dbReference type="EMBL" id="OW240917">
    <property type="protein sequence ID" value="CAH2301066.1"/>
    <property type="molecule type" value="Genomic_DNA"/>
</dbReference>